<sequence length="164" mass="16923">MRRLFLLAALVLGLGACASSHVITGQPRPPVPLEQVRVYFAPPPSRYEEIALLQSNSGAFTYGEQNKMNSVINKLRAEAAKLGANGVLFQGTEDGYGGSGVSVGAGGGSYGGGRHFSGGGVGVSISPRQKFARGVAIYVLNPPPMTDRGPQGLPPPPPPAAPTR</sequence>
<proteinExistence type="predicted"/>
<name>A0AAU9AL42_LYSEN</name>
<dbReference type="EMBL" id="AP014940">
    <property type="protein sequence ID" value="BAV95956.1"/>
    <property type="molecule type" value="Genomic_DNA"/>
</dbReference>
<accession>A0AAU9AL42</accession>
<feature type="compositionally biased region" description="Pro residues" evidence="1">
    <location>
        <begin position="152"/>
        <end position="164"/>
    </location>
</feature>
<dbReference type="RefSeq" id="WP_096376486.1">
    <property type="nucleotide sequence ID" value="NZ_AP014940.1"/>
</dbReference>
<dbReference type="Proteomes" id="UP000218824">
    <property type="component" value="Chromosome"/>
</dbReference>
<dbReference type="PROSITE" id="PS51257">
    <property type="entry name" value="PROKAR_LIPOPROTEIN"/>
    <property type="match status" value="1"/>
</dbReference>
<dbReference type="KEGG" id="lem:LEN_0469"/>
<dbReference type="AlphaFoldDB" id="A0AAU9AL42"/>
<feature type="chain" id="PRO_5043684031" description="Lipoprotein" evidence="2">
    <location>
        <begin position="19"/>
        <end position="164"/>
    </location>
</feature>
<feature type="region of interest" description="Disordered" evidence="1">
    <location>
        <begin position="142"/>
        <end position="164"/>
    </location>
</feature>
<protein>
    <recommendedName>
        <fullName evidence="5">Lipoprotein</fullName>
    </recommendedName>
</protein>
<gene>
    <name evidence="3" type="ORF">LEN_0469</name>
</gene>
<evidence type="ECO:0000313" key="3">
    <source>
        <dbReference type="EMBL" id="BAV95956.1"/>
    </source>
</evidence>
<organism evidence="3 4">
    <name type="scientific">Lysobacter enzymogenes</name>
    <dbReference type="NCBI Taxonomy" id="69"/>
    <lineage>
        <taxon>Bacteria</taxon>
        <taxon>Pseudomonadati</taxon>
        <taxon>Pseudomonadota</taxon>
        <taxon>Gammaproteobacteria</taxon>
        <taxon>Lysobacterales</taxon>
        <taxon>Lysobacteraceae</taxon>
        <taxon>Lysobacter</taxon>
    </lineage>
</organism>
<evidence type="ECO:0000256" key="2">
    <source>
        <dbReference type="SAM" id="SignalP"/>
    </source>
</evidence>
<evidence type="ECO:0008006" key="5">
    <source>
        <dbReference type="Google" id="ProtNLM"/>
    </source>
</evidence>
<reference evidence="3 4" key="1">
    <citation type="journal article" date="2017" name="DNA Res.">
        <title>Complete genome sequence and expression profile of the commercial lytic enzyme producer Lysobacter enzymogenes M497-1.</title>
        <authorList>
            <person name="Takami H."/>
            <person name="Toyoda A."/>
            <person name="Uchiyama I."/>
            <person name="Itoh T."/>
            <person name="Takaki Y."/>
            <person name="Arai W."/>
            <person name="Nishi S."/>
            <person name="Kawai M."/>
            <person name="Shinya K."/>
            <person name="Ikeda H."/>
        </authorList>
    </citation>
    <scope>NUCLEOTIDE SEQUENCE [LARGE SCALE GENOMIC DNA]</scope>
    <source>
        <strain evidence="3 4">M497-1</strain>
    </source>
</reference>
<dbReference type="GeneID" id="83062381"/>
<evidence type="ECO:0000256" key="1">
    <source>
        <dbReference type="SAM" id="MobiDB-lite"/>
    </source>
</evidence>
<keyword evidence="2" id="KW-0732">Signal</keyword>
<evidence type="ECO:0000313" key="4">
    <source>
        <dbReference type="Proteomes" id="UP000218824"/>
    </source>
</evidence>
<feature type="signal peptide" evidence="2">
    <location>
        <begin position="1"/>
        <end position="18"/>
    </location>
</feature>